<comment type="caution">
    <text evidence="2">The sequence shown here is derived from an EMBL/GenBank/DDBJ whole genome shotgun (WGS) entry which is preliminary data.</text>
</comment>
<gene>
    <name evidence="2" type="ORF">Scinn_69340</name>
</gene>
<dbReference type="Proteomes" id="UP000660554">
    <property type="component" value="Unassembled WGS sequence"/>
</dbReference>
<name>A0ABQ3NXH8_STRVG</name>
<dbReference type="InterPro" id="IPR000792">
    <property type="entry name" value="Tscrpt_reg_LuxR_C"/>
</dbReference>
<dbReference type="InterPro" id="IPR016032">
    <property type="entry name" value="Sig_transdc_resp-reg_C-effctor"/>
</dbReference>
<keyword evidence="3" id="KW-1185">Reference proteome</keyword>
<dbReference type="InterPro" id="IPR036388">
    <property type="entry name" value="WH-like_DNA-bd_sf"/>
</dbReference>
<sequence length="69" mass="7310">MTRAVAECSPAKRVVDATLTGQGLYNRGTAEQLFISEAAVKMHINNLIAKAGIRDRADAARWAIATGPA</sequence>
<dbReference type="SMART" id="SM00421">
    <property type="entry name" value="HTH_LUXR"/>
    <property type="match status" value="1"/>
</dbReference>
<evidence type="ECO:0000259" key="1">
    <source>
        <dbReference type="SMART" id="SM00421"/>
    </source>
</evidence>
<dbReference type="Pfam" id="PF00196">
    <property type="entry name" value="GerE"/>
    <property type="match status" value="1"/>
</dbReference>
<proteinExistence type="predicted"/>
<evidence type="ECO:0000313" key="2">
    <source>
        <dbReference type="EMBL" id="GHI17471.1"/>
    </source>
</evidence>
<accession>A0ABQ3NXH8</accession>
<dbReference type="RefSeq" id="WP_372449482.1">
    <property type="nucleotide sequence ID" value="NZ_BMRU01000029.1"/>
</dbReference>
<dbReference type="SUPFAM" id="SSF46894">
    <property type="entry name" value="C-terminal effector domain of the bipartite response regulators"/>
    <property type="match status" value="1"/>
</dbReference>
<reference evidence="3" key="1">
    <citation type="submission" date="2020-09" db="EMBL/GenBank/DDBJ databases">
        <title>Whole genome shotgun sequence of Streptomyces cinnamonensis NBRC 15873.</title>
        <authorList>
            <person name="Komaki H."/>
            <person name="Tamura T."/>
        </authorList>
    </citation>
    <scope>NUCLEOTIDE SEQUENCE [LARGE SCALE GENOMIC DNA]</scope>
    <source>
        <strain evidence="3">NBRC 15873</strain>
    </source>
</reference>
<dbReference type="EMBL" id="BNDV01000017">
    <property type="protein sequence ID" value="GHI17471.1"/>
    <property type="molecule type" value="Genomic_DNA"/>
</dbReference>
<dbReference type="GeneID" id="86959223"/>
<organism evidence="2 3">
    <name type="scientific">Streptomyces virginiae</name>
    <name type="common">Streptomyces cinnamonensis</name>
    <dbReference type="NCBI Taxonomy" id="1961"/>
    <lineage>
        <taxon>Bacteria</taxon>
        <taxon>Bacillati</taxon>
        <taxon>Actinomycetota</taxon>
        <taxon>Actinomycetes</taxon>
        <taxon>Kitasatosporales</taxon>
        <taxon>Streptomycetaceae</taxon>
        <taxon>Streptomyces</taxon>
    </lineage>
</organism>
<dbReference type="Gene3D" id="1.10.10.10">
    <property type="entry name" value="Winged helix-like DNA-binding domain superfamily/Winged helix DNA-binding domain"/>
    <property type="match status" value="1"/>
</dbReference>
<feature type="domain" description="HTH luxR-type" evidence="1">
    <location>
        <begin position="17"/>
        <end position="63"/>
    </location>
</feature>
<evidence type="ECO:0000313" key="3">
    <source>
        <dbReference type="Proteomes" id="UP000660554"/>
    </source>
</evidence>
<protein>
    <recommendedName>
        <fullName evidence="1">HTH luxR-type domain-containing protein</fullName>
    </recommendedName>
</protein>